<gene>
    <name evidence="2" type="ORF">PF006_g23585</name>
    <name evidence="3" type="ORF">PF008_g21914</name>
    <name evidence="1" type="ORF">PF011_g21845</name>
</gene>
<dbReference type="Proteomes" id="UP000460718">
    <property type="component" value="Unassembled WGS sequence"/>
</dbReference>
<protein>
    <submittedName>
        <fullName evidence="1">Uncharacterized protein</fullName>
    </submittedName>
</protein>
<evidence type="ECO:0000313" key="1">
    <source>
        <dbReference type="EMBL" id="KAE8981890.1"/>
    </source>
</evidence>
<dbReference type="AlphaFoldDB" id="A0A6A3IIE5"/>
<dbReference type="PROSITE" id="PS51257">
    <property type="entry name" value="PROKAR_LIPOPROTEIN"/>
    <property type="match status" value="1"/>
</dbReference>
<sequence>MEICETRQGISELTSSILSSSSGCTNVSTPVVNIEKRCSRSLLWTKIRCDQNRILTSTFLCEWILTVPTA</sequence>
<dbReference type="EMBL" id="QXGA01002460">
    <property type="protein sequence ID" value="KAE9097395.1"/>
    <property type="molecule type" value="Genomic_DNA"/>
</dbReference>
<evidence type="ECO:0000313" key="5">
    <source>
        <dbReference type="Proteomes" id="UP000460718"/>
    </source>
</evidence>
<name>A0A6A3IIE5_9STRA</name>
<evidence type="ECO:0000313" key="6">
    <source>
        <dbReference type="Proteomes" id="UP000486351"/>
    </source>
</evidence>
<organism evidence="1 5">
    <name type="scientific">Phytophthora fragariae</name>
    <dbReference type="NCBI Taxonomy" id="53985"/>
    <lineage>
        <taxon>Eukaryota</taxon>
        <taxon>Sar</taxon>
        <taxon>Stramenopiles</taxon>
        <taxon>Oomycota</taxon>
        <taxon>Peronosporomycetes</taxon>
        <taxon>Peronosporales</taxon>
        <taxon>Peronosporaceae</taxon>
        <taxon>Phytophthora</taxon>
    </lineage>
</organism>
<evidence type="ECO:0000313" key="2">
    <source>
        <dbReference type="EMBL" id="KAE9097395.1"/>
    </source>
</evidence>
<comment type="caution">
    <text evidence="1">The sequence shown here is derived from an EMBL/GenBank/DDBJ whole genome shotgun (WGS) entry which is preliminary data.</text>
</comment>
<dbReference type="Proteomes" id="UP000486351">
    <property type="component" value="Unassembled WGS sequence"/>
</dbReference>
<evidence type="ECO:0000313" key="4">
    <source>
        <dbReference type="Proteomes" id="UP000440732"/>
    </source>
</evidence>
<dbReference type="EMBL" id="QXFY01002015">
    <property type="protein sequence ID" value="KAE9304668.1"/>
    <property type="molecule type" value="Genomic_DNA"/>
</dbReference>
<dbReference type="EMBL" id="QXFW01002113">
    <property type="protein sequence ID" value="KAE8981890.1"/>
    <property type="molecule type" value="Genomic_DNA"/>
</dbReference>
<evidence type="ECO:0000313" key="3">
    <source>
        <dbReference type="EMBL" id="KAE9304668.1"/>
    </source>
</evidence>
<accession>A0A6A3IIE5</accession>
<proteinExistence type="predicted"/>
<reference evidence="5 6" key="1">
    <citation type="submission" date="2018-09" db="EMBL/GenBank/DDBJ databases">
        <title>Genomic investigation of the strawberry pathogen Phytophthora fragariae indicates pathogenicity is determined by transcriptional variation in three key races.</title>
        <authorList>
            <person name="Adams T.M."/>
            <person name="Armitage A.D."/>
            <person name="Sobczyk M.K."/>
            <person name="Bates H.J."/>
            <person name="Dunwell J.M."/>
            <person name="Nellist C.F."/>
            <person name="Harrison R.J."/>
        </authorList>
    </citation>
    <scope>NUCLEOTIDE SEQUENCE [LARGE SCALE GENOMIC DNA]</scope>
    <source>
        <strain evidence="2 4">NOV-5</strain>
        <strain evidence="3 6">NOV-77</strain>
        <strain evidence="1 5">SCRP245</strain>
    </source>
</reference>
<dbReference type="Proteomes" id="UP000440732">
    <property type="component" value="Unassembled WGS sequence"/>
</dbReference>